<dbReference type="Pfam" id="PF01553">
    <property type="entry name" value="Acyltransferase"/>
    <property type="match status" value="1"/>
</dbReference>
<dbReference type="SUPFAM" id="SSF69593">
    <property type="entry name" value="Glycerol-3-phosphate (1)-acyltransferase"/>
    <property type="match status" value="1"/>
</dbReference>
<evidence type="ECO:0000259" key="4">
    <source>
        <dbReference type="SMART" id="SM00563"/>
    </source>
</evidence>
<dbReference type="CDD" id="cd07989">
    <property type="entry name" value="LPLAT_AGPAT-like"/>
    <property type="match status" value="1"/>
</dbReference>
<evidence type="ECO:0000313" key="6">
    <source>
        <dbReference type="Proteomes" id="UP001178281"/>
    </source>
</evidence>
<keyword evidence="6" id="KW-1185">Reference proteome</keyword>
<dbReference type="GO" id="GO:0006654">
    <property type="term" value="P:phosphatidic acid biosynthetic process"/>
    <property type="evidence" value="ECO:0007669"/>
    <property type="project" value="TreeGrafter"/>
</dbReference>
<reference evidence="5" key="1">
    <citation type="submission" date="2023-08" db="EMBL/GenBank/DDBJ databases">
        <title>The draft genome of Tsukamurella strandjordii strain 050030.</title>
        <authorList>
            <person name="Zhao F."/>
            <person name="Feng Y."/>
            <person name="Zong Z."/>
        </authorList>
    </citation>
    <scope>NUCLEOTIDE SEQUENCE</scope>
    <source>
        <strain evidence="5">050030</strain>
    </source>
</reference>
<comment type="caution">
    <text evidence="5">The sequence shown here is derived from an EMBL/GenBank/DDBJ whole genome shotgun (WGS) entry which is preliminary data.</text>
</comment>
<keyword evidence="2 5" id="KW-0012">Acyltransferase</keyword>
<evidence type="ECO:0000256" key="1">
    <source>
        <dbReference type="ARBA" id="ARBA00022679"/>
    </source>
</evidence>
<feature type="domain" description="Phospholipid/glycerol acyltransferase" evidence="4">
    <location>
        <begin position="37"/>
        <end position="152"/>
    </location>
</feature>
<dbReference type="RefSeq" id="WP_220657018.1">
    <property type="nucleotide sequence ID" value="NZ_BAAAII010000008.1"/>
</dbReference>
<dbReference type="EMBL" id="JAUTIX010000008">
    <property type="protein sequence ID" value="MDP0400011.1"/>
    <property type="molecule type" value="Genomic_DNA"/>
</dbReference>
<name>A0AA90SSM8_9ACTN</name>
<evidence type="ECO:0000313" key="5">
    <source>
        <dbReference type="EMBL" id="MDP0400011.1"/>
    </source>
</evidence>
<dbReference type="GO" id="GO:0003841">
    <property type="term" value="F:1-acylglycerol-3-phosphate O-acyltransferase activity"/>
    <property type="evidence" value="ECO:0007669"/>
    <property type="project" value="TreeGrafter"/>
</dbReference>
<dbReference type="InterPro" id="IPR002123">
    <property type="entry name" value="Plipid/glycerol_acylTrfase"/>
</dbReference>
<dbReference type="PANTHER" id="PTHR10434">
    <property type="entry name" value="1-ACYL-SN-GLYCEROL-3-PHOSPHATE ACYLTRANSFERASE"/>
    <property type="match status" value="1"/>
</dbReference>
<accession>A0AA90SSM8</accession>
<protein>
    <submittedName>
        <fullName evidence="5">Lysophospholipid acyltransferase family protein</fullName>
    </submittedName>
</protein>
<dbReference type="PANTHER" id="PTHR10434:SF55">
    <property type="entry name" value="POSSIBLE ACYLTRANSFERASE"/>
    <property type="match status" value="1"/>
</dbReference>
<feature type="compositionally biased region" description="Acidic residues" evidence="3">
    <location>
        <begin position="229"/>
        <end position="238"/>
    </location>
</feature>
<evidence type="ECO:0000256" key="2">
    <source>
        <dbReference type="ARBA" id="ARBA00023315"/>
    </source>
</evidence>
<proteinExistence type="predicted"/>
<organism evidence="5 6">
    <name type="scientific">Tsukamurella strandjordii</name>
    <dbReference type="NCBI Taxonomy" id="147577"/>
    <lineage>
        <taxon>Bacteria</taxon>
        <taxon>Bacillati</taxon>
        <taxon>Actinomycetota</taxon>
        <taxon>Actinomycetes</taxon>
        <taxon>Mycobacteriales</taxon>
        <taxon>Tsukamurellaceae</taxon>
        <taxon>Tsukamurella</taxon>
    </lineage>
</organism>
<dbReference type="Proteomes" id="UP001178281">
    <property type="component" value="Unassembled WGS sequence"/>
</dbReference>
<gene>
    <name evidence="5" type="ORF">Q7X28_19010</name>
</gene>
<keyword evidence="1" id="KW-0808">Transferase</keyword>
<dbReference type="GO" id="GO:0005886">
    <property type="term" value="C:plasma membrane"/>
    <property type="evidence" value="ECO:0007669"/>
    <property type="project" value="TreeGrafter"/>
</dbReference>
<feature type="region of interest" description="Disordered" evidence="3">
    <location>
        <begin position="223"/>
        <end position="256"/>
    </location>
</feature>
<dbReference type="SMART" id="SM00563">
    <property type="entry name" value="PlsC"/>
    <property type="match status" value="1"/>
</dbReference>
<evidence type="ECO:0000256" key="3">
    <source>
        <dbReference type="SAM" id="MobiDB-lite"/>
    </source>
</evidence>
<sequence length="256" mass="28277">MEPVYGTIIKVARGMWAYQGIKFTEVDFQKFPREGGAVVAINHTGYLDFPFAGKPADDAGHRKVRFMAKKEVFDNSKTGPLMRGCKHIPVDREAGADAYRAAVDALKAGELVGVYPEATHSRSFELKDFKSGAARMAIEANVPIVPVVVWGAQQIWTKGLPKQLGRNKFRVMIGVCDPLDPVGPPDELTARLKTEMNTMLHQLQDLYGPHPQGEAWVPRRLGGSAPTLEEADAMDAADIEERRRLREERHGSGENA</sequence>
<feature type="compositionally biased region" description="Basic and acidic residues" evidence="3">
    <location>
        <begin position="239"/>
        <end position="256"/>
    </location>
</feature>
<dbReference type="AlphaFoldDB" id="A0AA90SSM8"/>